<name>A0A0F8X4E8_9ZZZZ</name>
<reference evidence="1" key="1">
    <citation type="journal article" date="2015" name="Nature">
        <title>Complex archaea that bridge the gap between prokaryotes and eukaryotes.</title>
        <authorList>
            <person name="Spang A."/>
            <person name="Saw J.H."/>
            <person name="Jorgensen S.L."/>
            <person name="Zaremba-Niedzwiedzka K."/>
            <person name="Martijn J."/>
            <person name="Lind A.E."/>
            <person name="van Eijk R."/>
            <person name="Schleper C."/>
            <person name="Guy L."/>
            <person name="Ettema T.J."/>
        </authorList>
    </citation>
    <scope>NUCLEOTIDE SEQUENCE</scope>
</reference>
<evidence type="ECO:0000313" key="1">
    <source>
        <dbReference type="EMBL" id="KKK63733.1"/>
    </source>
</evidence>
<protein>
    <submittedName>
        <fullName evidence="1">Uncharacterized protein</fullName>
    </submittedName>
</protein>
<comment type="caution">
    <text evidence="1">The sequence shown here is derived from an EMBL/GenBank/DDBJ whole genome shotgun (WGS) entry which is preliminary data.</text>
</comment>
<organism evidence="1">
    <name type="scientific">marine sediment metagenome</name>
    <dbReference type="NCBI Taxonomy" id="412755"/>
    <lineage>
        <taxon>unclassified sequences</taxon>
        <taxon>metagenomes</taxon>
        <taxon>ecological metagenomes</taxon>
    </lineage>
</organism>
<proteinExistence type="predicted"/>
<dbReference type="AlphaFoldDB" id="A0A0F8X4E8"/>
<sequence length="70" mass="7725">MQYEVRWIIDIEADSPKDAAKEALEIQRDKGSEAIYFTVTEQVTGNEVNIDLRKDEDGRGATGLAAPDLG</sequence>
<dbReference type="EMBL" id="LAZR01061359">
    <property type="protein sequence ID" value="KKK63733.1"/>
    <property type="molecule type" value="Genomic_DNA"/>
</dbReference>
<gene>
    <name evidence="1" type="ORF">LCGC14_2991320</name>
</gene>
<accession>A0A0F8X4E8</accession>